<dbReference type="OrthoDB" id="5987056at2"/>
<evidence type="ECO:0000256" key="1">
    <source>
        <dbReference type="SAM" id="Phobius"/>
    </source>
</evidence>
<accession>A0A517WR62</accession>
<keyword evidence="1" id="KW-1133">Transmembrane helix</keyword>
<name>A0A517WR62_9PLAN</name>
<evidence type="ECO:0000313" key="2">
    <source>
        <dbReference type="EMBL" id="QDU07747.1"/>
    </source>
</evidence>
<reference evidence="2 3" key="1">
    <citation type="submission" date="2019-03" db="EMBL/GenBank/DDBJ databases">
        <title>Deep-cultivation of Planctomycetes and their phenomic and genomic characterization uncovers novel biology.</title>
        <authorList>
            <person name="Wiegand S."/>
            <person name="Jogler M."/>
            <person name="Boedeker C."/>
            <person name="Pinto D."/>
            <person name="Vollmers J."/>
            <person name="Rivas-Marin E."/>
            <person name="Kohn T."/>
            <person name="Peeters S.H."/>
            <person name="Heuer A."/>
            <person name="Rast P."/>
            <person name="Oberbeckmann S."/>
            <person name="Bunk B."/>
            <person name="Jeske O."/>
            <person name="Meyerdierks A."/>
            <person name="Storesund J.E."/>
            <person name="Kallscheuer N."/>
            <person name="Luecker S."/>
            <person name="Lage O.M."/>
            <person name="Pohl T."/>
            <person name="Merkel B.J."/>
            <person name="Hornburger P."/>
            <person name="Mueller R.-W."/>
            <person name="Bruemmer F."/>
            <person name="Labrenz M."/>
            <person name="Spormann A.M."/>
            <person name="Op den Camp H."/>
            <person name="Overmann J."/>
            <person name="Amann R."/>
            <person name="Jetten M.S.M."/>
            <person name="Mascher T."/>
            <person name="Medema M.H."/>
            <person name="Devos D.P."/>
            <person name="Kaster A.-K."/>
            <person name="Ovreas L."/>
            <person name="Rohde M."/>
            <person name="Galperin M.Y."/>
            <person name="Jogler C."/>
        </authorList>
    </citation>
    <scope>NUCLEOTIDE SEQUENCE [LARGE SCALE GENOMIC DNA]</scope>
    <source>
        <strain evidence="2 3">V202</strain>
    </source>
</reference>
<feature type="transmembrane region" description="Helical" evidence="1">
    <location>
        <begin position="100"/>
        <end position="121"/>
    </location>
</feature>
<evidence type="ECO:0008006" key="4">
    <source>
        <dbReference type="Google" id="ProtNLM"/>
    </source>
</evidence>
<dbReference type="RefSeq" id="WP_145171925.1">
    <property type="nucleotide sequence ID" value="NZ_CP037422.1"/>
</dbReference>
<evidence type="ECO:0000313" key="3">
    <source>
        <dbReference type="Proteomes" id="UP000318384"/>
    </source>
</evidence>
<dbReference type="Pfam" id="PF14248">
    <property type="entry name" value="DUF4345"/>
    <property type="match status" value="1"/>
</dbReference>
<gene>
    <name evidence="2" type="ORF">V202x_11080</name>
</gene>
<protein>
    <recommendedName>
        <fullName evidence="4">DUF4345 domain-containing protein</fullName>
    </recommendedName>
</protein>
<keyword evidence="3" id="KW-1185">Reference proteome</keyword>
<feature type="transmembrane region" description="Helical" evidence="1">
    <location>
        <begin position="44"/>
        <end position="64"/>
    </location>
</feature>
<proteinExistence type="predicted"/>
<organism evidence="2 3">
    <name type="scientific">Gimesia aquarii</name>
    <dbReference type="NCBI Taxonomy" id="2527964"/>
    <lineage>
        <taxon>Bacteria</taxon>
        <taxon>Pseudomonadati</taxon>
        <taxon>Planctomycetota</taxon>
        <taxon>Planctomycetia</taxon>
        <taxon>Planctomycetales</taxon>
        <taxon>Planctomycetaceae</taxon>
        <taxon>Gimesia</taxon>
    </lineage>
</organism>
<feature type="transmembrane region" description="Helical" evidence="1">
    <location>
        <begin position="71"/>
        <end position="94"/>
    </location>
</feature>
<keyword evidence="1" id="KW-0812">Transmembrane</keyword>
<dbReference type="AlphaFoldDB" id="A0A517WR62"/>
<dbReference type="Proteomes" id="UP000318384">
    <property type="component" value="Chromosome"/>
</dbReference>
<dbReference type="EMBL" id="CP037422">
    <property type="protein sequence ID" value="QDU07747.1"/>
    <property type="molecule type" value="Genomic_DNA"/>
</dbReference>
<sequence>MARTFLALVSFIYILLAVWCAFAPDTTSQSVGFILKPGSGQSEFLTVYGGLELALGIVFLWPLFQKEVTHFSLCLCAIVHGCLVLFRTLGFFVFTGFESTTYALAGGEWLIFLISLTLCTITKRSTKSSLE</sequence>
<dbReference type="InterPro" id="IPR025597">
    <property type="entry name" value="DUF4345"/>
</dbReference>
<keyword evidence="1" id="KW-0472">Membrane</keyword>